<dbReference type="Pfam" id="PF05016">
    <property type="entry name" value="ParE_toxin"/>
    <property type="match status" value="1"/>
</dbReference>
<sequence length="93" mass="10716">MKIVWTSEALSDLESIIVYYLENVGFETAVAIENRIVAQIESLREFPERIRESERISDAREAVIPKLPFIAFVRVLEADVQVLNIVHTSRKFP</sequence>
<dbReference type="Proteomes" id="UP000011744">
    <property type="component" value="Unassembled WGS sequence"/>
</dbReference>
<protein>
    <submittedName>
        <fullName evidence="3">Plasmid stabilization system protein</fullName>
    </submittedName>
</protein>
<dbReference type="eggNOG" id="COG3668">
    <property type="taxonomic scope" value="Bacteria"/>
</dbReference>
<dbReference type="InterPro" id="IPR007712">
    <property type="entry name" value="RelE/ParE_toxin"/>
</dbReference>
<evidence type="ECO:0000313" key="3">
    <source>
        <dbReference type="EMBL" id="EME68858.1"/>
    </source>
</evidence>
<dbReference type="PANTHER" id="PTHR33755">
    <property type="entry name" value="TOXIN PARE1-RELATED"/>
    <property type="match status" value="1"/>
</dbReference>
<keyword evidence="2" id="KW-1277">Toxin-antitoxin system</keyword>
<proteinExistence type="inferred from homology"/>
<dbReference type="STRING" id="1244869.H261_16381"/>
<keyword evidence="4" id="KW-1185">Reference proteome</keyword>
<dbReference type="InterPro" id="IPR051803">
    <property type="entry name" value="TA_system_RelE-like_toxin"/>
</dbReference>
<comment type="similarity">
    <text evidence="1">Belongs to the RelE toxin family.</text>
</comment>
<organism evidence="3 4">
    <name type="scientific">Paramagnetospirillum caucaseum</name>
    <dbReference type="NCBI Taxonomy" id="1244869"/>
    <lineage>
        <taxon>Bacteria</taxon>
        <taxon>Pseudomonadati</taxon>
        <taxon>Pseudomonadota</taxon>
        <taxon>Alphaproteobacteria</taxon>
        <taxon>Rhodospirillales</taxon>
        <taxon>Magnetospirillaceae</taxon>
        <taxon>Paramagnetospirillum</taxon>
    </lineage>
</organism>
<dbReference type="AlphaFoldDB" id="M3A7T2"/>
<comment type="caution">
    <text evidence="3">The sequence shown here is derived from an EMBL/GenBank/DDBJ whole genome shotgun (WGS) entry which is preliminary data.</text>
</comment>
<reference evidence="3 4" key="1">
    <citation type="journal article" date="2014" name="Genome Announc.">
        <title>Draft Genome Sequence of Magnetospirillum sp. Strain SO-1, a Freshwater Magnetotactic Bacterium Isolated from the Ol'khovka River, Russia.</title>
        <authorList>
            <person name="Grouzdev D.S."/>
            <person name="Dziuba M.V."/>
            <person name="Sukhacheva M.S."/>
            <person name="Mardanov A.V."/>
            <person name="Beletskiy A.V."/>
            <person name="Kuznetsov B.B."/>
            <person name="Skryabin K.G."/>
        </authorList>
    </citation>
    <scope>NUCLEOTIDE SEQUENCE [LARGE SCALE GENOMIC DNA]</scope>
    <source>
        <strain evidence="3 4">SO-1</strain>
    </source>
</reference>
<dbReference type="OrthoDB" id="595470at2"/>
<evidence type="ECO:0000256" key="2">
    <source>
        <dbReference type="ARBA" id="ARBA00022649"/>
    </source>
</evidence>
<dbReference type="RefSeq" id="WP_008619586.1">
    <property type="nucleotide sequence ID" value="NZ_AONQ01000050.1"/>
</dbReference>
<evidence type="ECO:0000313" key="4">
    <source>
        <dbReference type="Proteomes" id="UP000011744"/>
    </source>
</evidence>
<gene>
    <name evidence="3" type="ORF">H261_16381</name>
</gene>
<dbReference type="InterPro" id="IPR035093">
    <property type="entry name" value="RelE/ParE_toxin_dom_sf"/>
</dbReference>
<dbReference type="EMBL" id="AONQ01000050">
    <property type="protein sequence ID" value="EME68858.1"/>
    <property type="molecule type" value="Genomic_DNA"/>
</dbReference>
<name>M3A7T2_9PROT</name>
<accession>M3A7T2</accession>
<evidence type="ECO:0000256" key="1">
    <source>
        <dbReference type="ARBA" id="ARBA00006226"/>
    </source>
</evidence>
<dbReference type="Gene3D" id="3.30.2310.20">
    <property type="entry name" value="RelE-like"/>
    <property type="match status" value="1"/>
</dbReference>